<comment type="caution">
    <text evidence="1">The sequence shown here is derived from an EMBL/GenBank/DDBJ whole genome shotgun (WGS) entry which is preliminary data.</text>
</comment>
<keyword evidence="2" id="KW-1185">Reference proteome</keyword>
<name>A0ACB5PU58_9BACT</name>
<sequence>MKKPTTPLRYWRLALLILLLSSAGRSQAQAPADTVRTASGVRYYIHQPGKGATAKVGDKVTVNYTGFLPNGKLFDSSASDGRPLRCRVGRGEVIKGWEEVLQLLPAGSRARVWIPAALAYGAKGARNPDDDSRYLIPPNTDLIFELEMVKVNK</sequence>
<dbReference type="Proteomes" id="UP000605392">
    <property type="component" value="Unassembled WGS sequence"/>
</dbReference>
<organism evidence="1 2">
    <name type="scientific">Hymenobacter qilianensis</name>
    <dbReference type="NCBI Taxonomy" id="1385715"/>
    <lineage>
        <taxon>Bacteria</taxon>
        <taxon>Pseudomonadati</taxon>
        <taxon>Bacteroidota</taxon>
        <taxon>Cytophagia</taxon>
        <taxon>Cytophagales</taxon>
        <taxon>Hymenobacteraceae</taxon>
        <taxon>Hymenobacter</taxon>
    </lineage>
</organism>
<reference evidence="1 2" key="1">
    <citation type="journal article" date="2019" name="Int. J. Syst. Evol. Microbiol.">
        <title>The Global Catalogue of Microorganisms (GCM) 10K type strain sequencing project: providing services to taxonomists for standard genome sequencing and annotation.</title>
        <authorList>
            <consortium name="The Broad Institute Genomics Platform"/>
            <consortium name="The Broad Institute Genome Sequencing Center for Infectious Disease"/>
            <person name="Wu L."/>
            <person name="Ma J."/>
        </authorList>
    </citation>
    <scope>NUCLEOTIDE SEQUENCE [LARGE SCALE GENOMIC DNA]</scope>
    <source>
        <strain evidence="1 2">CGMCC 1.12720</strain>
    </source>
</reference>
<evidence type="ECO:0000313" key="2">
    <source>
        <dbReference type="Proteomes" id="UP000605392"/>
    </source>
</evidence>
<proteinExistence type="predicted"/>
<evidence type="ECO:0000313" key="1">
    <source>
        <dbReference type="EMBL" id="GGF71689.1"/>
    </source>
</evidence>
<dbReference type="EMBL" id="BMFN01000002">
    <property type="protein sequence ID" value="GGF71689.1"/>
    <property type="molecule type" value="Genomic_DNA"/>
</dbReference>
<gene>
    <name evidence="1" type="ORF">GCM10011375_28650</name>
</gene>
<accession>A0ACB5PU58</accession>
<protein>
    <submittedName>
        <fullName evidence="1">Uncharacterized protein</fullName>
    </submittedName>
</protein>